<dbReference type="EMBL" id="JAHZIK010000265">
    <property type="protein sequence ID" value="MBW7454875.1"/>
    <property type="molecule type" value="Genomic_DNA"/>
</dbReference>
<evidence type="ECO:0000259" key="1">
    <source>
        <dbReference type="Pfam" id="PF20281"/>
    </source>
</evidence>
<name>A0ABS7C1W0_9BACL</name>
<protein>
    <recommendedName>
        <fullName evidence="1">ABC-three component systems C-terminal domain-containing protein</fullName>
    </recommendedName>
</protein>
<accession>A0ABS7C1W0</accession>
<gene>
    <name evidence="2" type="ORF">K0U00_12605</name>
</gene>
<dbReference type="RefSeq" id="WP_210037473.1">
    <property type="nucleotide sequence ID" value="NZ_JBHLVU010000004.1"/>
</dbReference>
<evidence type="ECO:0000313" key="3">
    <source>
        <dbReference type="Proteomes" id="UP001519887"/>
    </source>
</evidence>
<keyword evidence="3" id="KW-1185">Reference proteome</keyword>
<dbReference type="Pfam" id="PF20281">
    <property type="entry name" value="CTD5"/>
    <property type="match status" value="1"/>
</dbReference>
<evidence type="ECO:0000313" key="2">
    <source>
        <dbReference type="EMBL" id="MBW7454875.1"/>
    </source>
</evidence>
<dbReference type="Pfam" id="PF02450">
    <property type="entry name" value="LCAT"/>
    <property type="match status" value="1"/>
</dbReference>
<dbReference type="InterPro" id="IPR046915">
    <property type="entry name" value="ABC-3C_CTD5"/>
</dbReference>
<dbReference type="Gene3D" id="3.40.50.1820">
    <property type="entry name" value="alpha/beta hydrolase"/>
    <property type="match status" value="1"/>
</dbReference>
<comment type="caution">
    <text evidence="2">The sequence shown here is derived from an EMBL/GenBank/DDBJ whole genome shotgun (WGS) entry which is preliminary data.</text>
</comment>
<organism evidence="2 3">
    <name type="scientific">Paenibacillus sepulcri</name>
    <dbReference type="NCBI Taxonomy" id="359917"/>
    <lineage>
        <taxon>Bacteria</taxon>
        <taxon>Bacillati</taxon>
        <taxon>Bacillota</taxon>
        <taxon>Bacilli</taxon>
        <taxon>Bacillales</taxon>
        <taxon>Paenibacillaceae</taxon>
        <taxon>Paenibacillus</taxon>
    </lineage>
</organism>
<feature type="domain" description="ABC-three component systems C-terminal" evidence="1">
    <location>
        <begin position="319"/>
        <end position="525"/>
    </location>
</feature>
<dbReference type="InterPro" id="IPR003386">
    <property type="entry name" value="LACT/PDAT_acylTrfase"/>
</dbReference>
<dbReference type="SUPFAM" id="SSF53474">
    <property type="entry name" value="alpha/beta-Hydrolases"/>
    <property type="match status" value="1"/>
</dbReference>
<proteinExistence type="predicted"/>
<dbReference type="InterPro" id="IPR029058">
    <property type="entry name" value="AB_hydrolase_fold"/>
</dbReference>
<sequence length="538" mass="61228">MSLNIELFCRNANKQGRVLVLLIHGLGAPDTWVMPGCDWRNQLLADPGLEEADVGIVKYETAHLISGLFGISGTYSIMGRNITVRKNNVIAVGDLAQHLKTKLSTGRFKSYQKIVIAGHSMGGLVGMRYILNEFENHKNVNRIGGYISYATPFNGSSMADFHKLIKPVHKHNQIVQLEPNCGFLDDMIRAYSEHQDPLRQQMMFNYCFGDKDPFVVKESAVPHTGRAHTYNEMRTLPGDHGTVLDLSAGILSTNYELLKDLILDVSSTVDPRQFYVSDLTVRAVSPDSHAAAAPVPPDKSRQLIRQFEQCGQTLRVQFIERFSRDAQDQLLHSMDQVLQKLKGMNEAGLEKFMTHYRYSTQNRKTEGSGLQELWELLTLINVVYPNWNFIAPDDLFQLPNLRIDDHYWVRLLYSVHKETMPEIIIGFLSKLYNGAFRQFLMHPGQSDIFPHRFILENVNAESMIPQNEENICEHCKGRKANFSKILVQFGRTENLSVFQGLEPNYLAKEVSISCASCIRQARNETSFTEICERLRKVI</sequence>
<reference evidence="2 3" key="1">
    <citation type="submission" date="2021-07" db="EMBL/GenBank/DDBJ databases">
        <title>Paenibacillus radiodurans sp. nov., isolated from the southeastern edge of Tengger Desert.</title>
        <authorList>
            <person name="Zhang G."/>
        </authorList>
    </citation>
    <scope>NUCLEOTIDE SEQUENCE [LARGE SCALE GENOMIC DNA]</scope>
    <source>
        <strain evidence="2 3">CCM 7311</strain>
    </source>
</reference>
<dbReference type="Proteomes" id="UP001519887">
    <property type="component" value="Unassembled WGS sequence"/>
</dbReference>